<reference evidence="2 3" key="1">
    <citation type="journal article" date="2012" name="J. Bacteriol.">
        <title>Genome Sequence of Extracellular-Protease-Producing Alishewanella jeotgali Isolated from Traditional Korean Fermented Seafood.</title>
        <authorList>
            <person name="Jung J."/>
            <person name="Chun J."/>
            <person name="Park W."/>
        </authorList>
    </citation>
    <scope>NUCLEOTIDE SEQUENCE [LARGE SCALE GENOMIC DNA]</scope>
    <source>
        <strain evidence="2 3">KCTC 22429</strain>
    </source>
</reference>
<name>H3ZJF8_9ALTE</name>
<keyword evidence="1" id="KW-0732">Signal</keyword>
<evidence type="ECO:0000256" key="1">
    <source>
        <dbReference type="SAM" id="SignalP"/>
    </source>
</evidence>
<keyword evidence="2" id="KW-0449">Lipoprotein</keyword>
<proteinExistence type="predicted"/>
<keyword evidence="3" id="KW-1185">Reference proteome</keyword>
<dbReference type="InterPro" id="IPR042268">
    <property type="entry name" value="BamC_C"/>
</dbReference>
<dbReference type="PATRIC" id="fig|1129374.4.peg.3484"/>
<comment type="caution">
    <text evidence="2">The sequence shown here is derived from an EMBL/GenBank/DDBJ whole genome shotgun (WGS) entry which is preliminary data.</text>
</comment>
<dbReference type="EMBL" id="AHTH01000065">
    <property type="protein sequence ID" value="EHR39259.1"/>
    <property type="molecule type" value="Genomic_DNA"/>
</dbReference>
<feature type="chain" id="PRO_5003592428" evidence="1">
    <location>
        <begin position="22"/>
        <end position="352"/>
    </location>
</feature>
<evidence type="ECO:0000313" key="3">
    <source>
        <dbReference type="Proteomes" id="UP000012046"/>
    </source>
</evidence>
<dbReference type="InterPro" id="IPR010653">
    <property type="entry name" value="NlpB/DapX"/>
</dbReference>
<dbReference type="STRING" id="1129374.AJE_17630"/>
<dbReference type="Gene3D" id="3.30.530.50">
    <property type="match status" value="1"/>
</dbReference>
<evidence type="ECO:0000313" key="2">
    <source>
        <dbReference type="EMBL" id="EHR39259.1"/>
    </source>
</evidence>
<gene>
    <name evidence="2" type="ORF">AJE_17630</name>
</gene>
<dbReference type="RefSeq" id="WP_008951993.1">
    <property type="nucleotide sequence ID" value="NZ_AHTH01000065.1"/>
</dbReference>
<protein>
    <submittedName>
        <fullName evidence="2">Lipoprotein-34 NlpB</fullName>
    </submittedName>
</protein>
<feature type="signal peptide" evidence="1">
    <location>
        <begin position="1"/>
        <end position="21"/>
    </location>
</feature>
<dbReference type="AlphaFoldDB" id="H3ZJF8"/>
<dbReference type="PROSITE" id="PS51257">
    <property type="entry name" value="PROKAR_LIPOPROTEIN"/>
    <property type="match status" value="1"/>
</dbReference>
<accession>H3ZJF8</accession>
<organism evidence="2 3">
    <name type="scientific">Alishewanella jeotgali KCTC 22429</name>
    <dbReference type="NCBI Taxonomy" id="1129374"/>
    <lineage>
        <taxon>Bacteria</taxon>
        <taxon>Pseudomonadati</taxon>
        <taxon>Pseudomonadota</taxon>
        <taxon>Gammaproteobacteria</taxon>
        <taxon>Alteromonadales</taxon>
        <taxon>Alteromonadaceae</taxon>
        <taxon>Alishewanella</taxon>
    </lineage>
</organism>
<dbReference type="Gene3D" id="3.30.310.170">
    <property type="entry name" value="Outer membrane protein assembly factor BamC"/>
    <property type="match status" value="1"/>
</dbReference>
<sequence>MQKWAKGCVAVSVLLSGCAFFDKETTETPSTSQVNLRIPEGLAKPNQPAAFDIPAVAPVSGQIANKKPPTLILATASSSRLEEEEKLSRVWFERNDLTGDLLPFIQQQLRDFFAAQQVELTQLDDAGLRYETGWIQRSRSSGFWLWKSENPVDQVRYQIELAPRPHGRSLSMTSTLLEHQYFVAGEQLSVQDAKANEVNVLNRIINQVAIAEIQAAREQRLAVAEVSLEPGLDQAGNPALLTRQPTDVTWSQLELLFPELNLTVTDFDRSVLTYYVSYTKPTRGIWRTITFRDAPLSLPLEDGEYQLVLSRHNGTGTAISWQDKSGEPLPPALVAALYEPMVAAIRAAGLEF</sequence>
<dbReference type="Proteomes" id="UP000012046">
    <property type="component" value="Unassembled WGS sequence"/>
</dbReference>
<dbReference type="eggNOG" id="COG3317">
    <property type="taxonomic scope" value="Bacteria"/>
</dbReference>
<dbReference type="Pfam" id="PF06804">
    <property type="entry name" value="Lipoprotein_18"/>
    <property type="match status" value="1"/>
</dbReference>